<keyword evidence="2" id="KW-1185">Reference proteome</keyword>
<gene>
    <name evidence="1" type="ORF">LWC34_43345</name>
</gene>
<reference evidence="1 2" key="1">
    <citation type="submission" date="2021-12" db="EMBL/GenBank/DDBJ databases">
        <title>Genome sequence of Kibdelosporangium philippinense ATCC 49844.</title>
        <authorList>
            <person name="Fedorov E.A."/>
            <person name="Omeragic M."/>
            <person name="Shalygina K.F."/>
            <person name="Maclea K.S."/>
        </authorList>
    </citation>
    <scope>NUCLEOTIDE SEQUENCE [LARGE SCALE GENOMIC DNA]</scope>
    <source>
        <strain evidence="1 2">ATCC 49844</strain>
    </source>
</reference>
<sequence length="404" mass="44263">MFIHEEADRALQRLSSESDRMADALVAMDSHSGHQLLRNATLTGLTKQRWAEACAAMTVLWEQFNQHRRMVELAKDMMDRRDLGSLTTLLTAPVVELNAQQLPIEQRSLTGPAIVTESITLAELVDRMKASYKAITEVLAAADTAWNTTIQQLDPLEMELRSVAALAASLGVDEPALAKVEAELAQIRELALSDPMALDAVKATLAASDASNSALTAPDRLARELAETKARLNRLASAKDTFDDWMARIEALLGEVSVAFEEARVAYATVMQKIASPGLPRLTEAVAPLRARLVELPELWRAGQWRELAASLEGLEGDATSALAEARTQLRLGTGLLDRRLELRGRLEAYRAKANRLGHAEDLHLAELHRVAHGVLYTSPCDLPAATRAVNRYQQALQDKRSGS</sequence>
<organism evidence="1 2">
    <name type="scientific">Kibdelosporangium philippinense</name>
    <dbReference type="NCBI Taxonomy" id="211113"/>
    <lineage>
        <taxon>Bacteria</taxon>
        <taxon>Bacillati</taxon>
        <taxon>Actinomycetota</taxon>
        <taxon>Actinomycetes</taxon>
        <taxon>Pseudonocardiales</taxon>
        <taxon>Pseudonocardiaceae</taxon>
        <taxon>Kibdelosporangium</taxon>
    </lineage>
</organism>
<dbReference type="EMBL" id="JAJVCN010000004">
    <property type="protein sequence ID" value="MCE7009599.1"/>
    <property type="molecule type" value="Genomic_DNA"/>
</dbReference>
<evidence type="ECO:0000313" key="2">
    <source>
        <dbReference type="Proteomes" id="UP001521150"/>
    </source>
</evidence>
<dbReference type="RefSeq" id="WP_233731131.1">
    <property type="nucleotide sequence ID" value="NZ_JAJVCN010000004.1"/>
</dbReference>
<name>A0ABS8ZPD5_9PSEU</name>
<comment type="caution">
    <text evidence="1">The sequence shown here is derived from an EMBL/GenBank/DDBJ whole genome shotgun (WGS) entry which is preliminary data.</text>
</comment>
<accession>A0ABS8ZPD5</accession>
<dbReference type="Proteomes" id="UP001521150">
    <property type="component" value="Unassembled WGS sequence"/>
</dbReference>
<protein>
    <submittedName>
        <fullName evidence="1">Uncharacterized protein</fullName>
    </submittedName>
</protein>
<evidence type="ECO:0000313" key="1">
    <source>
        <dbReference type="EMBL" id="MCE7009599.1"/>
    </source>
</evidence>
<proteinExistence type="predicted"/>